<name>A0A9X1VPI2_9FLAO</name>
<protein>
    <submittedName>
        <fullName evidence="1">Uncharacterized protein</fullName>
    </submittedName>
</protein>
<organism evidence="1 2">
    <name type="scientific">Polaribacter marinus</name>
    <dbReference type="NCBI Taxonomy" id="2916838"/>
    <lineage>
        <taxon>Bacteria</taxon>
        <taxon>Pseudomonadati</taxon>
        <taxon>Bacteroidota</taxon>
        <taxon>Flavobacteriia</taxon>
        <taxon>Flavobacteriales</taxon>
        <taxon>Flavobacteriaceae</taxon>
    </lineage>
</organism>
<evidence type="ECO:0000313" key="2">
    <source>
        <dbReference type="Proteomes" id="UP001139369"/>
    </source>
</evidence>
<proteinExistence type="predicted"/>
<dbReference type="RefSeq" id="WP_242179051.1">
    <property type="nucleotide sequence ID" value="NZ_JAKQYM010000009.1"/>
</dbReference>
<evidence type="ECO:0000313" key="1">
    <source>
        <dbReference type="EMBL" id="MCI2229940.1"/>
    </source>
</evidence>
<sequence>MKIRVQKRVAIYLEFLAEQLSQTIPKPIHPAVLKQLTRDELIQMVCWLFPKKFTKERLAHKSDEWLSTMIGNDVNILSYMIEQINSSITNILDYSQSEVTDFFQKSQNEIHYLASKPVEQWDPYDNANYHALRSKTNTTKKVYAIFTSDVLAEDVYAVTTKPSYFFDTKEEAEAEIDNIIKEQQFKREELTIHSLWQIQHNEY</sequence>
<keyword evidence="2" id="KW-1185">Reference proteome</keyword>
<dbReference type="Proteomes" id="UP001139369">
    <property type="component" value="Unassembled WGS sequence"/>
</dbReference>
<comment type="caution">
    <text evidence="1">The sequence shown here is derived from an EMBL/GenBank/DDBJ whole genome shotgun (WGS) entry which is preliminary data.</text>
</comment>
<reference evidence="1" key="1">
    <citation type="submission" date="2022-02" db="EMBL/GenBank/DDBJ databases">
        <title>Polaribacter sp. MSW13, isolated from seawater.</title>
        <authorList>
            <person name="Kristyanto S."/>
            <person name="Jung J."/>
            <person name="Jeon C.O."/>
        </authorList>
    </citation>
    <scope>NUCLEOTIDE SEQUENCE</scope>
    <source>
        <strain evidence="1">MSW13</strain>
    </source>
</reference>
<dbReference type="AlphaFoldDB" id="A0A9X1VPI2"/>
<gene>
    <name evidence="1" type="ORF">MC378_12250</name>
</gene>
<dbReference type="EMBL" id="JAKQYM010000009">
    <property type="protein sequence ID" value="MCI2229940.1"/>
    <property type="molecule type" value="Genomic_DNA"/>
</dbReference>
<accession>A0A9X1VPI2</accession>